<gene>
    <name evidence="2" type="ORF">SAMN05444920_10453</name>
</gene>
<dbReference type="InterPro" id="IPR053137">
    <property type="entry name" value="NLR-like"/>
</dbReference>
<sequence length="797" mass="87024">MPGGRRRRTGHFLLLAAALLAGAAAVLSTAGLPTAPASGVAAVVVAMGGALMAYGTDALKKHKDRRELLPSVVRLDARGRLPLVRALDDPVVLGVHPAAVEHEGRHTRTPAFIVRAVMPRLLDALRRGRFVLLVGESTAGKSRAAYEAIRQLLPDHRLIEPVSRQAGQIAVDTAIDTPKCVVWLDDLERFLGEGGLTGQGISGILAVGGGGRYVVATMRAEEYAKFSGRTGPGAINPGREALRQGWDVLRLATRVEISRTWSKADLVAAERYRDDRRIEQALRHADRFGVAEYLAAGPYLLADWRDAWAPGSHPRGAALVRAATDARRVGIHRPLPLSVLVELHEPYLRDRGGPLLRPESLEDALRWAVTPLHATSSLLLPEVEDGYLAFDYLIDAVEKTPVPRKAFDVLIAFATPGEAMELGEIAWQWLRHDQAEAAFSAAQRAGLQDGMERRCDLLRDSDGASVALEFARRAAESLERTLGPHHSETLDARRMYAWEIGMEGDPGESLRLCTELLAETVQIFGEDHQRTLKARRAVANWTGQAGDAARAAVLYAELAADCAHLLGQDAQMTVNSRMEVAHWTGEAGDPAEAILLMEELLRTVTRSDGFAQDLIFSIQFRIADRLTRTERYAEALDRWELLAADATSQFGPLHNWTLDAREDLAQCVGQAGHAQRAVELLTEVLADAAQLDAPRSRSMLMLGRTLAHWVGEAGDPTQAVVRLEGLIAISAEEFGADDPTTLGLRLRRAHWVGKTAGPVIAIEELRRLLDHATETRGPNARVTRAIREELDVWTHGC</sequence>
<feature type="signal peptide" evidence="1">
    <location>
        <begin position="1"/>
        <end position="23"/>
    </location>
</feature>
<dbReference type="Pfam" id="PF13424">
    <property type="entry name" value="TPR_12"/>
    <property type="match status" value="1"/>
</dbReference>
<dbReference type="SUPFAM" id="SSF52540">
    <property type="entry name" value="P-loop containing nucleoside triphosphate hydrolases"/>
    <property type="match status" value="1"/>
</dbReference>
<dbReference type="PANTHER" id="PTHR46082">
    <property type="entry name" value="ATP/GTP-BINDING PROTEIN-RELATED"/>
    <property type="match status" value="1"/>
</dbReference>
<keyword evidence="3" id="KW-1185">Reference proteome</keyword>
<dbReference type="Gene3D" id="1.25.40.10">
    <property type="entry name" value="Tetratricopeptide repeat domain"/>
    <property type="match status" value="2"/>
</dbReference>
<dbReference type="EMBL" id="FNVT01000004">
    <property type="protein sequence ID" value="SEG73111.1"/>
    <property type="molecule type" value="Genomic_DNA"/>
</dbReference>
<keyword evidence="1" id="KW-0732">Signal</keyword>
<evidence type="ECO:0008006" key="4">
    <source>
        <dbReference type="Google" id="ProtNLM"/>
    </source>
</evidence>
<organism evidence="2 3">
    <name type="scientific">Nonomuraea solani</name>
    <dbReference type="NCBI Taxonomy" id="1144553"/>
    <lineage>
        <taxon>Bacteria</taxon>
        <taxon>Bacillati</taxon>
        <taxon>Actinomycetota</taxon>
        <taxon>Actinomycetes</taxon>
        <taxon>Streptosporangiales</taxon>
        <taxon>Streptosporangiaceae</taxon>
        <taxon>Nonomuraea</taxon>
    </lineage>
</organism>
<reference evidence="2 3" key="1">
    <citation type="submission" date="2016-10" db="EMBL/GenBank/DDBJ databases">
        <authorList>
            <person name="de Groot N.N."/>
        </authorList>
    </citation>
    <scope>NUCLEOTIDE SEQUENCE [LARGE SCALE GENOMIC DNA]</scope>
    <source>
        <strain evidence="2 3">CGMCC 4.7037</strain>
    </source>
</reference>
<feature type="chain" id="PRO_5038609414" description="Tetratricopeptide repeat-containing protein" evidence="1">
    <location>
        <begin position="24"/>
        <end position="797"/>
    </location>
</feature>
<accession>A0A1H6CJD3</accession>
<dbReference type="InterPro" id="IPR011990">
    <property type="entry name" value="TPR-like_helical_dom_sf"/>
</dbReference>
<evidence type="ECO:0000313" key="3">
    <source>
        <dbReference type="Proteomes" id="UP000236732"/>
    </source>
</evidence>
<evidence type="ECO:0000256" key="1">
    <source>
        <dbReference type="SAM" id="SignalP"/>
    </source>
</evidence>
<evidence type="ECO:0000313" key="2">
    <source>
        <dbReference type="EMBL" id="SEG73111.1"/>
    </source>
</evidence>
<dbReference type="InterPro" id="IPR027417">
    <property type="entry name" value="P-loop_NTPase"/>
</dbReference>
<dbReference type="Proteomes" id="UP000236732">
    <property type="component" value="Unassembled WGS sequence"/>
</dbReference>
<dbReference type="PANTHER" id="PTHR46082:SF6">
    <property type="entry name" value="AAA+ ATPASE DOMAIN-CONTAINING PROTEIN-RELATED"/>
    <property type="match status" value="1"/>
</dbReference>
<name>A0A1H6CJD3_9ACTN</name>
<dbReference type="AlphaFoldDB" id="A0A1H6CJD3"/>
<proteinExistence type="predicted"/>
<protein>
    <recommendedName>
        <fullName evidence="4">Tetratricopeptide repeat-containing protein</fullName>
    </recommendedName>
</protein>